<dbReference type="RefSeq" id="WP_089713402.1">
    <property type="nucleotide sequence ID" value="NZ_FMAR01000010.1"/>
</dbReference>
<dbReference type="Proteomes" id="UP000242818">
    <property type="component" value="Unassembled WGS sequence"/>
</dbReference>
<dbReference type="OrthoDB" id="6402335at2"/>
<organism evidence="1 2">
    <name type="scientific">Chitinophaga costaii</name>
    <dbReference type="NCBI Taxonomy" id="1335309"/>
    <lineage>
        <taxon>Bacteria</taxon>
        <taxon>Pseudomonadati</taxon>
        <taxon>Bacteroidota</taxon>
        <taxon>Chitinophagia</taxon>
        <taxon>Chitinophagales</taxon>
        <taxon>Chitinophagaceae</taxon>
        <taxon>Chitinophaga</taxon>
    </lineage>
</organism>
<dbReference type="AlphaFoldDB" id="A0A1C4EXH1"/>
<reference evidence="1 2" key="1">
    <citation type="submission" date="2016-08" db="EMBL/GenBank/DDBJ databases">
        <authorList>
            <person name="Seilhamer J.J."/>
        </authorList>
    </citation>
    <scope>NUCLEOTIDE SEQUENCE [LARGE SCALE GENOMIC DNA]</scope>
    <source>
        <strain evidence="1 2">A37T2</strain>
    </source>
</reference>
<evidence type="ECO:0000313" key="1">
    <source>
        <dbReference type="EMBL" id="SCC48211.1"/>
    </source>
</evidence>
<proteinExistence type="predicted"/>
<keyword evidence="2" id="KW-1185">Reference proteome</keyword>
<protein>
    <submittedName>
        <fullName evidence="1">Uncharacterized protein</fullName>
    </submittedName>
</protein>
<accession>A0A1C4EXH1</accession>
<gene>
    <name evidence="1" type="ORF">GA0116948_11085</name>
</gene>
<name>A0A1C4EXH1_9BACT</name>
<sequence>MITYQPAFFQVKIPTHRSLKNLKELPPLEQGLYFHEYLHFLQNLTTLYGASVTWNTYDRIRQVIREVQQASGEIVLPLNGAAVELETAHFNIIKKLTGSKDINDISSVMAEYVLQKITFPQDPLIETAFPTAGLTLIQLHFSHPQQPDITYNFGQTAISESMAYLAERKFFNLNNTSDFPYKVAEKVAIFLYPAFATNSEWLFALCDSALLHPHPGWAYVSILTAMTTEHFIPNNAEGVIDYSLKFYANNDWNIEKQLEYSVTAVLNIIDDIYQHEFFKMTKQWLKAIITNGEKIRVLNPYCMLPIFRDTEGLGNGLGFFINHLGGPHCINGLNERFMILPNGFSSSESAIHPQHLLALWQVHDLLLAGSVPCKLYDICQTDINSIVDNRCKISPWTRSTDEWGCPFVAIWVTLGLNTKRYIKNGIPVILG</sequence>
<evidence type="ECO:0000313" key="2">
    <source>
        <dbReference type="Proteomes" id="UP000242818"/>
    </source>
</evidence>
<dbReference type="EMBL" id="FMAR01000010">
    <property type="protein sequence ID" value="SCC48211.1"/>
    <property type="molecule type" value="Genomic_DNA"/>
</dbReference>